<accession>A0A9P7S243</accession>
<comment type="caution">
    <text evidence="1">The sequence shown here is derived from an EMBL/GenBank/DDBJ whole genome shotgun (WGS) entry which is preliminary data.</text>
</comment>
<gene>
    <name evidence="1" type="ORF">E1B28_009445</name>
</gene>
<evidence type="ECO:0000313" key="2">
    <source>
        <dbReference type="Proteomes" id="UP001049176"/>
    </source>
</evidence>
<organism evidence="1 2">
    <name type="scientific">Marasmius oreades</name>
    <name type="common">fairy-ring Marasmius</name>
    <dbReference type="NCBI Taxonomy" id="181124"/>
    <lineage>
        <taxon>Eukaryota</taxon>
        <taxon>Fungi</taxon>
        <taxon>Dikarya</taxon>
        <taxon>Basidiomycota</taxon>
        <taxon>Agaricomycotina</taxon>
        <taxon>Agaricomycetes</taxon>
        <taxon>Agaricomycetidae</taxon>
        <taxon>Agaricales</taxon>
        <taxon>Marasmiineae</taxon>
        <taxon>Marasmiaceae</taxon>
        <taxon>Marasmius</taxon>
    </lineage>
</organism>
<dbReference type="RefSeq" id="XP_043009633.1">
    <property type="nucleotide sequence ID" value="XM_043154342.1"/>
</dbReference>
<sequence>MEATGQCGLSRGCNLNRISSYFLWNDSRLTNTVRPFNNVGMYPIRWCYQWLTPTNSGHNPGHDESYNKEHELSKQRASRAIGRVGSQNNESGWELHALSALGGRVDLTNVMSCRSGDQQRCNHCDSLYIYEYYYEQQQATPWTWRGTWVNNRIEEDW</sequence>
<evidence type="ECO:0000313" key="1">
    <source>
        <dbReference type="EMBL" id="KAG7093163.1"/>
    </source>
</evidence>
<protein>
    <submittedName>
        <fullName evidence="1">Uncharacterized protein</fullName>
    </submittedName>
</protein>
<dbReference type="EMBL" id="CM032185">
    <property type="protein sequence ID" value="KAG7093163.1"/>
    <property type="molecule type" value="Genomic_DNA"/>
</dbReference>
<name>A0A9P7S243_9AGAR</name>
<dbReference type="KEGG" id="more:E1B28_009445"/>
<dbReference type="Proteomes" id="UP001049176">
    <property type="component" value="Chromosome 5"/>
</dbReference>
<keyword evidence="2" id="KW-1185">Reference proteome</keyword>
<reference evidence="1" key="1">
    <citation type="journal article" date="2021" name="Genome Biol. Evol.">
        <title>The assembled and annotated genome of the fairy-ring fungus Marasmius oreades.</title>
        <authorList>
            <person name="Hiltunen M."/>
            <person name="Ament-Velasquez S.L."/>
            <person name="Johannesson H."/>
        </authorList>
    </citation>
    <scope>NUCLEOTIDE SEQUENCE</scope>
    <source>
        <strain evidence="1">03SP1</strain>
    </source>
</reference>
<proteinExistence type="predicted"/>
<dbReference type="AlphaFoldDB" id="A0A9P7S243"/>
<dbReference type="GeneID" id="66078521"/>